<dbReference type="InterPro" id="IPR041373">
    <property type="entry name" value="RT_RNaseH"/>
</dbReference>
<dbReference type="InterPro" id="IPR043502">
    <property type="entry name" value="DNA/RNA_pol_sf"/>
</dbReference>
<dbReference type="Gene3D" id="3.10.20.370">
    <property type="match status" value="1"/>
</dbReference>
<keyword evidence="3" id="KW-0548">Nucleotidyltransferase</keyword>
<protein>
    <submittedName>
        <fullName evidence="9">Putative retrotransposon protein</fullName>
    </submittedName>
</protein>
<dbReference type="FunFam" id="3.10.10.10:FF:000007">
    <property type="entry name" value="Retrovirus-related Pol polyprotein from transposon 17.6-like Protein"/>
    <property type="match status" value="1"/>
</dbReference>
<keyword evidence="7" id="KW-0695">RNA-directed DNA polymerase</keyword>
<sequence length="699" mass="79483">MPELVDDEPRTPPAVPNPVFSHSAWLSAPTRHGKRWRADWRRPHSTTVRQLTYMDDTVTWIHQPTADSEEDEPTPADAEPLCCSPVTMPKDPPDEPDRGIILTSPQAMRRFFNTMAQQGDYSDEYATAQIDTYTQAHRRFNVDEFLHPVPTSLLEKIPPEFRASVLLAEAESEAISPDPDSGQRDHADWDNNPFGLHLPAVQLATECAQVEAQSLPRLPDAEQIDTGDIKPIKKGSRAHSPFEKEEIDRQLKPMEDYNVVRPSSSPFAAPVVLARKKNGKWRFCVDYRDINAATIPNSYPLPRIESIFSKLGPAKQFTSLDAQSGYWQIRMHPDDIPKTAFLTHRGLFEFLRMPFGLTGASGTYQMAMDQTLKEEINGPNPVVTQYLDDTLLYTEHFDDHLLALDRILTKLEAINLKLCPSKCQFGADETEHLGHLIRHNQLLPTRRRIFIPRFAALAKPLHDLTKIGVPYIWGDDQERAFYLMKQALMDARALTRPDYTKPFLLDTDFSKLGIGATLSQLDDEGKECPVAFASRALHGGEVNYSVTDGELLAMVWAITDKFRSHLYGGPTFTVRVDHNPLVWLHQLTNLTGRLARWHCKLLEFNFKVIYRPGRLHSNVDPLSRNPVETLPWASNEDPDELPSYAAPDFEYPPTHPHVRILQVAWDGDFCEGWSLNHLSSLPRYPTGTKKRRWNSKPRT</sequence>
<evidence type="ECO:0000256" key="5">
    <source>
        <dbReference type="ARBA" id="ARBA00022759"/>
    </source>
</evidence>
<dbReference type="OrthoDB" id="415724at2759"/>
<evidence type="ECO:0000259" key="8">
    <source>
        <dbReference type="PROSITE" id="PS50878"/>
    </source>
</evidence>
<keyword evidence="5" id="KW-0255">Endonuclease</keyword>
<dbReference type="FunFam" id="3.10.20.370:FF:000001">
    <property type="entry name" value="Retrovirus-related Pol polyprotein from transposon 17.6-like protein"/>
    <property type="match status" value="1"/>
</dbReference>
<dbReference type="GO" id="GO:0004519">
    <property type="term" value="F:endonuclease activity"/>
    <property type="evidence" value="ECO:0007669"/>
    <property type="project" value="UniProtKB-KW"/>
</dbReference>
<dbReference type="EMBL" id="DF237703">
    <property type="protein sequence ID" value="GAQ91263.1"/>
    <property type="molecule type" value="Genomic_DNA"/>
</dbReference>
<keyword evidence="10" id="KW-1185">Reference proteome</keyword>
<evidence type="ECO:0000256" key="6">
    <source>
        <dbReference type="ARBA" id="ARBA00022801"/>
    </source>
</evidence>
<dbReference type="GO" id="GO:0008233">
    <property type="term" value="F:peptidase activity"/>
    <property type="evidence" value="ECO:0007669"/>
    <property type="project" value="UniProtKB-KW"/>
</dbReference>
<dbReference type="InterPro" id="IPR043128">
    <property type="entry name" value="Rev_trsase/Diguanyl_cyclase"/>
</dbReference>
<evidence type="ECO:0000256" key="1">
    <source>
        <dbReference type="ARBA" id="ARBA00022670"/>
    </source>
</evidence>
<evidence type="ECO:0000313" key="10">
    <source>
        <dbReference type="Proteomes" id="UP000054558"/>
    </source>
</evidence>
<organism evidence="9 10">
    <name type="scientific">Klebsormidium nitens</name>
    <name type="common">Green alga</name>
    <name type="synonym">Ulothrix nitens</name>
    <dbReference type="NCBI Taxonomy" id="105231"/>
    <lineage>
        <taxon>Eukaryota</taxon>
        <taxon>Viridiplantae</taxon>
        <taxon>Streptophyta</taxon>
        <taxon>Klebsormidiophyceae</taxon>
        <taxon>Klebsormidiales</taxon>
        <taxon>Klebsormidiaceae</taxon>
        <taxon>Klebsormidium</taxon>
    </lineage>
</organism>
<proteinExistence type="predicted"/>
<name>A0A1Y1IKP5_KLENI</name>
<dbReference type="Gene3D" id="3.10.10.10">
    <property type="entry name" value="HIV Type 1 Reverse Transcriptase, subunit A, domain 1"/>
    <property type="match status" value="1"/>
</dbReference>
<gene>
    <name evidence="9" type="ORF">KFL_007540020</name>
</gene>
<dbReference type="InterPro" id="IPR050951">
    <property type="entry name" value="Retrovirus_Pol_polyprotein"/>
</dbReference>
<evidence type="ECO:0000256" key="7">
    <source>
        <dbReference type="ARBA" id="ARBA00022918"/>
    </source>
</evidence>
<dbReference type="STRING" id="105231.A0A1Y1IKP5"/>
<dbReference type="InterPro" id="IPR000477">
    <property type="entry name" value="RT_dom"/>
</dbReference>
<accession>A0A1Y1IKP5</accession>
<dbReference type="CDD" id="cd01647">
    <property type="entry name" value="RT_LTR"/>
    <property type="match status" value="1"/>
</dbReference>
<reference evidence="9 10" key="1">
    <citation type="journal article" date="2014" name="Nat. Commun.">
        <title>Klebsormidium flaccidum genome reveals primary factors for plant terrestrial adaptation.</title>
        <authorList>
            <person name="Hori K."/>
            <person name="Maruyama F."/>
            <person name="Fujisawa T."/>
            <person name="Togashi T."/>
            <person name="Yamamoto N."/>
            <person name="Seo M."/>
            <person name="Sato S."/>
            <person name="Yamada T."/>
            <person name="Mori H."/>
            <person name="Tajima N."/>
            <person name="Moriyama T."/>
            <person name="Ikeuchi M."/>
            <person name="Watanabe M."/>
            <person name="Wada H."/>
            <person name="Kobayashi K."/>
            <person name="Saito M."/>
            <person name="Masuda T."/>
            <person name="Sasaki-Sekimoto Y."/>
            <person name="Mashiguchi K."/>
            <person name="Awai K."/>
            <person name="Shimojima M."/>
            <person name="Masuda S."/>
            <person name="Iwai M."/>
            <person name="Nobusawa T."/>
            <person name="Narise T."/>
            <person name="Kondo S."/>
            <person name="Saito H."/>
            <person name="Sato R."/>
            <person name="Murakawa M."/>
            <person name="Ihara Y."/>
            <person name="Oshima-Yamada Y."/>
            <person name="Ohtaka K."/>
            <person name="Satoh M."/>
            <person name="Sonobe K."/>
            <person name="Ishii M."/>
            <person name="Ohtani R."/>
            <person name="Kanamori-Sato M."/>
            <person name="Honoki R."/>
            <person name="Miyazaki D."/>
            <person name="Mochizuki H."/>
            <person name="Umetsu J."/>
            <person name="Higashi K."/>
            <person name="Shibata D."/>
            <person name="Kamiya Y."/>
            <person name="Sato N."/>
            <person name="Nakamura Y."/>
            <person name="Tabata S."/>
            <person name="Ida S."/>
            <person name="Kurokawa K."/>
            <person name="Ohta H."/>
        </authorList>
    </citation>
    <scope>NUCLEOTIDE SEQUENCE [LARGE SCALE GENOMIC DNA]</scope>
    <source>
        <strain evidence="9 10">NIES-2285</strain>
    </source>
</reference>
<keyword evidence="1" id="KW-0645">Protease</keyword>
<keyword evidence="4" id="KW-0540">Nuclease</keyword>
<dbReference type="Gene3D" id="3.30.70.270">
    <property type="match status" value="2"/>
</dbReference>
<dbReference type="Proteomes" id="UP000054558">
    <property type="component" value="Unassembled WGS sequence"/>
</dbReference>
<dbReference type="GO" id="GO:0006508">
    <property type="term" value="P:proteolysis"/>
    <property type="evidence" value="ECO:0007669"/>
    <property type="project" value="UniProtKB-KW"/>
</dbReference>
<keyword evidence="2" id="KW-0808">Transferase</keyword>
<dbReference type="Pfam" id="PF00078">
    <property type="entry name" value="RVT_1"/>
    <property type="match status" value="1"/>
</dbReference>
<dbReference type="OMA" id="SHNENAD"/>
<dbReference type="PANTHER" id="PTHR37984">
    <property type="entry name" value="PROTEIN CBG26694"/>
    <property type="match status" value="1"/>
</dbReference>
<evidence type="ECO:0000256" key="4">
    <source>
        <dbReference type="ARBA" id="ARBA00022722"/>
    </source>
</evidence>
<evidence type="ECO:0000313" key="9">
    <source>
        <dbReference type="EMBL" id="GAQ91263.1"/>
    </source>
</evidence>
<evidence type="ECO:0000256" key="2">
    <source>
        <dbReference type="ARBA" id="ARBA00022679"/>
    </source>
</evidence>
<feature type="domain" description="Reverse transcriptase" evidence="8">
    <location>
        <begin position="255"/>
        <end position="437"/>
    </location>
</feature>
<dbReference type="PANTHER" id="PTHR37984:SF5">
    <property type="entry name" value="PROTEIN NYNRIN-LIKE"/>
    <property type="match status" value="1"/>
</dbReference>
<dbReference type="SUPFAM" id="SSF56672">
    <property type="entry name" value="DNA/RNA polymerases"/>
    <property type="match status" value="1"/>
</dbReference>
<dbReference type="AlphaFoldDB" id="A0A1Y1IKP5"/>
<dbReference type="CDD" id="cd09274">
    <property type="entry name" value="RNase_HI_RT_Ty3"/>
    <property type="match status" value="1"/>
</dbReference>
<dbReference type="Pfam" id="PF17917">
    <property type="entry name" value="RT_RNaseH"/>
    <property type="match status" value="1"/>
</dbReference>
<evidence type="ECO:0000256" key="3">
    <source>
        <dbReference type="ARBA" id="ARBA00022695"/>
    </source>
</evidence>
<dbReference type="GO" id="GO:0003964">
    <property type="term" value="F:RNA-directed DNA polymerase activity"/>
    <property type="evidence" value="ECO:0007669"/>
    <property type="project" value="UniProtKB-KW"/>
</dbReference>
<keyword evidence="6" id="KW-0378">Hydrolase</keyword>
<dbReference type="PROSITE" id="PS50878">
    <property type="entry name" value="RT_POL"/>
    <property type="match status" value="1"/>
</dbReference>